<proteinExistence type="predicted"/>
<gene>
    <name evidence="1" type="ORF">LOK49_LG13G00656</name>
</gene>
<organism evidence="1 2">
    <name type="scientific">Camellia lanceoleosa</name>
    <dbReference type="NCBI Taxonomy" id="1840588"/>
    <lineage>
        <taxon>Eukaryota</taxon>
        <taxon>Viridiplantae</taxon>
        <taxon>Streptophyta</taxon>
        <taxon>Embryophyta</taxon>
        <taxon>Tracheophyta</taxon>
        <taxon>Spermatophyta</taxon>
        <taxon>Magnoliopsida</taxon>
        <taxon>eudicotyledons</taxon>
        <taxon>Gunneridae</taxon>
        <taxon>Pentapetalae</taxon>
        <taxon>asterids</taxon>
        <taxon>Ericales</taxon>
        <taxon>Theaceae</taxon>
        <taxon>Camellia</taxon>
    </lineage>
</organism>
<accession>A0ACC0FJP5</accession>
<evidence type="ECO:0000313" key="1">
    <source>
        <dbReference type="EMBL" id="KAI7988270.1"/>
    </source>
</evidence>
<reference evidence="1 2" key="1">
    <citation type="journal article" date="2022" name="Plant J.">
        <title>Chromosome-level genome of Camellia lanceoleosa provides a valuable resource for understanding genome evolution and self-incompatibility.</title>
        <authorList>
            <person name="Gong W."/>
            <person name="Xiao S."/>
            <person name="Wang L."/>
            <person name="Liao Z."/>
            <person name="Chang Y."/>
            <person name="Mo W."/>
            <person name="Hu G."/>
            <person name="Li W."/>
            <person name="Zhao G."/>
            <person name="Zhu H."/>
            <person name="Hu X."/>
            <person name="Ji K."/>
            <person name="Xiang X."/>
            <person name="Song Q."/>
            <person name="Yuan D."/>
            <person name="Jin S."/>
            <person name="Zhang L."/>
        </authorList>
    </citation>
    <scope>NUCLEOTIDE SEQUENCE [LARGE SCALE GENOMIC DNA]</scope>
    <source>
        <strain evidence="1">SQ_2022a</strain>
    </source>
</reference>
<sequence>MAYEDAFDLDQALTIEGNSSHETNVTDPSPPTQAQKMSCLATVAAPATGVCTVCMEGFKRGTTGKQVPSCGHVYHKTCIANWLSNHNSCPLCRCQIFGGQ</sequence>
<dbReference type="Proteomes" id="UP001060215">
    <property type="component" value="Chromosome 14"/>
</dbReference>
<protein>
    <submittedName>
        <fullName evidence="1">E3 ubiquitin-protein ligase RING1</fullName>
    </submittedName>
</protein>
<comment type="caution">
    <text evidence="1">The sequence shown here is derived from an EMBL/GenBank/DDBJ whole genome shotgun (WGS) entry which is preliminary data.</text>
</comment>
<keyword evidence="2" id="KW-1185">Reference proteome</keyword>
<evidence type="ECO:0000313" key="2">
    <source>
        <dbReference type="Proteomes" id="UP001060215"/>
    </source>
</evidence>
<name>A0ACC0FJP5_9ERIC</name>
<dbReference type="EMBL" id="CM045771">
    <property type="protein sequence ID" value="KAI7988270.1"/>
    <property type="molecule type" value="Genomic_DNA"/>
</dbReference>